<dbReference type="EMBL" id="JAAOYO010000004">
    <property type="protein sequence ID" value="NII42304.1"/>
    <property type="molecule type" value="Genomic_DNA"/>
</dbReference>
<accession>A0ABX0TEI9</accession>
<name>A0ABX0TEI9_9MICO</name>
<dbReference type="Proteomes" id="UP001318300">
    <property type="component" value="Unassembled WGS sequence"/>
</dbReference>
<reference evidence="1 2" key="1">
    <citation type="submission" date="2020-03" db="EMBL/GenBank/DDBJ databases">
        <title>Above-ground endophytic microbial communities from plants in different locations in the United States.</title>
        <authorList>
            <person name="Frank C."/>
        </authorList>
    </citation>
    <scope>NUCLEOTIDE SEQUENCE [LARGE SCALE GENOMIC DNA]</scope>
    <source>
        <strain evidence="1 2">WW7</strain>
    </source>
</reference>
<organism evidence="1 2">
    <name type="scientific">Curtobacterium salicis</name>
    <dbReference type="NCBI Taxonomy" id="1779862"/>
    <lineage>
        <taxon>Bacteria</taxon>
        <taxon>Bacillati</taxon>
        <taxon>Actinomycetota</taxon>
        <taxon>Actinomycetes</taxon>
        <taxon>Micrococcales</taxon>
        <taxon>Microbacteriaceae</taxon>
        <taxon>Curtobacterium</taxon>
    </lineage>
</organism>
<sequence>MAETSFPLVGADLSDDAWAQTVGASGSGVLDDWGNPYAIVLNINDTVTVKPSTRGPARAVVNGFGHQLDVTKTLTVPAVTASTTYNIGLLYDPENATMPVLLTVLTAPQLAQLAPGRVFLPLHSIVRAAGQTLAAATLLTLLPALQPRLLSASKDAVLAASPLRFLKGTTIECTDVKRPYRAGGTLTSPTWEAGPTQGTWQGTRTAQNVGSGQRVAALTFSPTVVRDAGWMDMQAGAFKLDDGHYVISATMKLGAPGSDGRSFVEIAPANASADSLARAPLPDGEYIATVTWNGWVSASNPLAVWLFQQHASTANKPDVKLSVTRIA</sequence>
<evidence type="ECO:0000313" key="1">
    <source>
        <dbReference type="EMBL" id="NII42304.1"/>
    </source>
</evidence>
<gene>
    <name evidence="1" type="ORF">E9228_002962</name>
</gene>
<evidence type="ECO:0008006" key="3">
    <source>
        <dbReference type="Google" id="ProtNLM"/>
    </source>
</evidence>
<evidence type="ECO:0000313" key="2">
    <source>
        <dbReference type="Proteomes" id="UP001318300"/>
    </source>
</evidence>
<proteinExistence type="predicted"/>
<comment type="caution">
    <text evidence="1">The sequence shown here is derived from an EMBL/GenBank/DDBJ whole genome shotgun (WGS) entry which is preliminary data.</text>
</comment>
<protein>
    <recommendedName>
        <fullName evidence="3">DUF1214 domain-containing protein</fullName>
    </recommendedName>
</protein>
<keyword evidence="2" id="KW-1185">Reference proteome</keyword>
<dbReference type="RefSeq" id="WP_166781279.1">
    <property type="nucleotide sequence ID" value="NZ_JAAOYO010000004.1"/>
</dbReference>